<comment type="similarity">
    <text evidence="1">Belongs to the peptidase M81 family.</text>
</comment>
<gene>
    <name evidence="4" type="ORF">AQPW35_07720</name>
</gene>
<keyword evidence="1" id="KW-0482">Metalloprotease</keyword>
<keyword evidence="5" id="KW-1185">Reference proteome</keyword>
<dbReference type="EMBL" id="BJCL01000001">
    <property type="protein sequence ID" value="GCL61691.1"/>
    <property type="molecule type" value="Genomic_DNA"/>
</dbReference>
<dbReference type="InterPro" id="IPR009197">
    <property type="entry name" value="MlrC"/>
</dbReference>
<keyword evidence="1" id="KW-0378">Hydrolase</keyword>
<dbReference type="GO" id="GO:0046872">
    <property type="term" value="F:metal ion binding"/>
    <property type="evidence" value="ECO:0007669"/>
    <property type="project" value="UniProtKB-KW"/>
</dbReference>
<evidence type="ECO:0000313" key="5">
    <source>
        <dbReference type="Proteomes" id="UP000301751"/>
    </source>
</evidence>
<sequence length="503" mass="53096">MTRLFTACLGTETNSFSPIPTGLSVYQQSMLVRGGQHGERSGLFAVPLLRWKQQAQALGWTVVEGLAAFAAPAGNTTRATHAALRDEILADLQRALPVDAVLLNLHGAMIADGDPDAEGDLLARVRALVGPGVPIGAELDLHCHLSRQKVASADLLVIYKEYPHVDVAERADEVFSLLRRRLAGEIRPVMAVYDCAMLGVYPTTAEPMAGLVARMTALEAESGVLSVSLAHGFPWGDTPEVGTRVLVVTDGDAALAARLATALGESVWAARDAIVPPFLSIDQAIDRLLELAPDGRPVVLADTADNPGIGAAGDSTFLLQRLIERRVGGVALSPLWDPVATALAFDAGVGAQLAMRIGGKLGPASGPALDLQVEVKALNPDGWQPFGGALAPLGRMAWLRAFGPVDATAIDIVVNDHRVQSFHPDCFRVAGIDPLRPRALVAKSTQHFHAGFAPLAREVLYVSAPGAGSMDMAALPHHQVQRALWPRVADPARGLVDLTGPSH</sequence>
<dbReference type="RefSeq" id="WP_137731415.1">
    <property type="nucleotide sequence ID" value="NZ_BJCL01000001.1"/>
</dbReference>
<name>A0A480AJH7_9BURK</name>
<dbReference type="GO" id="GO:0008237">
    <property type="term" value="F:metallopeptidase activity"/>
    <property type="evidence" value="ECO:0007669"/>
    <property type="project" value="UniProtKB-KW"/>
</dbReference>
<keyword evidence="1" id="KW-0479">Metal-binding</keyword>
<organism evidence="4 5">
    <name type="scientific">Pseudaquabacterium pictum</name>
    <dbReference type="NCBI Taxonomy" id="2315236"/>
    <lineage>
        <taxon>Bacteria</taxon>
        <taxon>Pseudomonadati</taxon>
        <taxon>Pseudomonadota</taxon>
        <taxon>Betaproteobacteria</taxon>
        <taxon>Burkholderiales</taxon>
        <taxon>Sphaerotilaceae</taxon>
        <taxon>Pseudaquabacterium</taxon>
    </lineage>
</organism>
<keyword evidence="1" id="KW-0645">Protease</keyword>
<evidence type="ECO:0000256" key="1">
    <source>
        <dbReference type="PIRNR" id="PIRNR012702"/>
    </source>
</evidence>
<dbReference type="PIRSF" id="PIRSF012702">
    <property type="entry name" value="UCP012702"/>
    <property type="match status" value="1"/>
</dbReference>
<dbReference type="OrthoDB" id="5288421at2"/>
<dbReference type="InterPro" id="IPR010799">
    <property type="entry name" value="MlrC_C"/>
</dbReference>
<comment type="caution">
    <text evidence="4">The sequence shown here is derived from an EMBL/GenBank/DDBJ whole genome shotgun (WGS) entry which is preliminary data.</text>
</comment>
<dbReference type="AlphaFoldDB" id="A0A480AJH7"/>
<evidence type="ECO:0000313" key="4">
    <source>
        <dbReference type="EMBL" id="GCL61691.1"/>
    </source>
</evidence>
<reference evidence="5" key="1">
    <citation type="submission" date="2019-03" db="EMBL/GenBank/DDBJ databases">
        <title>Aquabacterium pictum sp.nov., the first bacteriochlorophyll a-containing freshwater bacterium in the genus Aquabacterium of the class Betaproteobacteria.</title>
        <authorList>
            <person name="Hirose S."/>
            <person name="Tank M."/>
            <person name="Hara E."/>
            <person name="Tamaki H."/>
            <person name="Takaichi S."/>
            <person name="Haruta S."/>
            <person name="Hanada S."/>
        </authorList>
    </citation>
    <scope>NUCLEOTIDE SEQUENCE [LARGE SCALE GENOMIC DNA]</scope>
    <source>
        <strain evidence="5">W35</strain>
    </source>
</reference>
<comment type="function">
    <text evidence="1">Involved in peptidolytic degradation of cyclic heptapeptide hepatotoxin microcystin (MC).</text>
</comment>
<protein>
    <recommendedName>
        <fullName evidence="1">Microcystinase C</fullName>
        <shortName evidence="1">MlrC</shortName>
    </recommendedName>
</protein>
<dbReference type="GO" id="GO:0006508">
    <property type="term" value="P:proteolysis"/>
    <property type="evidence" value="ECO:0007669"/>
    <property type="project" value="UniProtKB-KW"/>
</dbReference>
<evidence type="ECO:0000259" key="3">
    <source>
        <dbReference type="Pfam" id="PF07364"/>
    </source>
</evidence>
<proteinExistence type="inferred from homology"/>
<comment type="cofactor">
    <cofactor evidence="1">
        <name>Zn(2+)</name>
        <dbReference type="ChEBI" id="CHEBI:29105"/>
    </cofactor>
    <text evidence="1">Binds 1 zinc ion per subunit.</text>
</comment>
<evidence type="ECO:0000259" key="2">
    <source>
        <dbReference type="Pfam" id="PF07171"/>
    </source>
</evidence>
<feature type="domain" description="Microcystin LR degradation protein MlrC N-terminal" evidence="3">
    <location>
        <begin position="3"/>
        <end position="288"/>
    </location>
</feature>
<dbReference type="Pfam" id="PF07364">
    <property type="entry name" value="DUF1485"/>
    <property type="match status" value="1"/>
</dbReference>
<dbReference type="Proteomes" id="UP000301751">
    <property type="component" value="Unassembled WGS sequence"/>
</dbReference>
<feature type="domain" description="Microcystin LR degradation protein MlrC C-terminal" evidence="2">
    <location>
        <begin position="300"/>
        <end position="478"/>
    </location>
</feature>
<dbReference type="Pfam" id="PF07171">
    <property type="entry name" value="MlrC_C"/>
    <property type="match status" value="1"/>
</dbReference>
<dbReference type="InterPro" id="IPR015995">
    <property type="entry name" value="MlrC_N"/>
</dbReference>
<accession>A0A480AJH7</accession>